<evidence type="ECO:0000256" key="3">
    <source>
        <dbReference type="ARBA" id="ARBA00022691"/>
    </source>
</evidence>
<name>A0A940DS23_9BACT</name>
<proteinExistence type="predicted"/>
<gene>
    <name evidence="5" type="ORF">IAB75_06680</name>
</gene>
<dbReference type="Pfam" id="PF02547">
    <property type="entry name" value="Queuosine_synth"/>
    <property type="match status" value="1"/>
</dbReference>
<protein>
    <submittedName>
        <fullName evidence="5">S-adenosylmethionine:tRNA ribosyltransferase-isomerase</fullName>
    </submittedName>
</protein>
<evidence type="ECO:0000313" key="6">
    <source>
        <dbReference type="Proteomes" id="UP000725002"/>
    </source>
</evidence>
<keyword evidence="4" id="KW-0671">Queuosine biosynthesis</keyword>
<keyword evidence="1" id="KW-0963">Cytoplasm</keyword>
<dbReference type="SUPFAM" id="SSF111337">
    <property type="entry name" value="QueA-like"/>
    <property type="match status" value="1"/>
</dbReference>
<dbReference type="InterPro" id="IPR042118">
    <property type="entry name" value="QueA_dom1"/>
</dbReference>
<dbReference type="InterPro" id="IPR036100">
    <property type="entry name" value="QueA_sf"/>
</dbReference>
<accession>A0A940DS23</accession>
<comment type="caution">
    <text evidence="5">The sequence shown here is derived from an EMBL/GenBank/DDBJ whole genome shotgun (WGS) entry which is preliminary data.</text>
</comment>
<reference evidence="5" key="2">
    <citation type="journal article" date="2021" name="PeerJ">
        <title>Extensive microbial diversity within the chicken gut microbiome revealed by metagenomics and culture.</title>
        <authorList>
            <person name="Gilroy R."/>
            <person name="Ravi A."/>
            <person name="Getino M."/>
            <person name="Pursley I."/>
            <person name="Horton D.L."/>
            <person name="Alikhan N.F."/>
            <person name="Baker D."/>
            <person name="Gharbi K."/>
            <person name="Hall N."/>
            <person name="Watson M."/>
            <person name="Adriaenssens E.M."/>
            <person name="Foster-Nyarko E."/>
            <person name="Jarju S."/>
            <person name="Secka A."/>
            <person name="Antonio M."/>
            <person name="Oren A."/>
            <person name="Chaudhuri R.R."/>
            <person name="La Ragione R."/>
            <person name="Hildebrand F."/>
            <person name="Pallen M.J."/>
        </authorList>
    </citation>
    <scope>NUCLEOTIDE SEQUENCE</scope>
    <source>
        <strain evidence="5">G3-8215</strain>
    </source>
</reference>
<keyword evidence="3" id="KW-0949">S-adenosyl-L-methionine</keyword>
<dbReference type="GO" id="GO:0051075">
    <property type="term" value="F:S-adenosylmethionine:tRNA ribosyltransferase-isomerase activity"/>
    <property type="evidence" value="ECO:0007669"/>
    <property type="project" value="TreeGrafter"/>
</dbReference>
<dbReference type="Proteomes" id="UP000725002">
    <property type="component" value="Unassembled WGS sequence"/>
</dbReference>
<sequence length="404" mass="45777">MIPEIRIEDYDYPLPDGRIAKYPLARRDSSKLLKYEDGVVSEHVFSEIPLLLPSDAIMVFNDTKVVPARLHFQRETGAHIEIFCLEPVLPAEYNLIFARTESCRWKCIVGNVKKWKSDVLSLYNPEKNAEVEALSLTATLVERDGETSVVEFGWKGGLPFSRVLEICGSVPIPPYLNRDTEAIDQERYQTLYAKYRGSVAAPTAGLHFTENVLERIRERGVDMETVCLHVGAGTFLPVKSSEISGHTMHREPFVVKRGFLEDLRKGGRPVVAVGTTSVRTLESLYFAGVQCIENGHPDDIGQWMPYEKDYGYTLEEALDAVIGYLDSQGLDELKIGTRIIIVPGYRFRVVDILVTNFHQPKSTLLLLISAFVDGDWRKIYDYALSHDFRFLSYGDSSVLFRKKK</sequence>
<evidence type="ECO:0000256" key="4">
    <source>
        <dbReference type="ARBA" id="ARBA00022785"/>
    </source>
</evidence>
<dbReference type="InterPro" id="IPR042119">
    <property type="entry name" value="QueA_dom2"/>
</dbReference>
<reference evidence="5" key="1">
    <citation type="submission" date="2020-10" db="EMBL/GenBank/DDBJ databases">
        <authorList>
            <person name="Gilroy R."/>
        </authorList>
    </citation>
    <scope>NUCLEOTIDE SEQUENCE</scope>
    <source>
        <strain evidence="5">G3-8215</strain>
    </source>
</reference>
<dbReference type="PANTHER" id="PTHR30307:SF0">
    <property type="entry name" value="S-ADENOSYLMETHIONINE:TRNA RIBOSYLTRANSFERASE-ISOMERASE"/>
    <property type="match status" value="1"/>
</dbReference>
<dbReference type="Gene3D" id="3.40.1780.10">
    <property type="entry name" value="QueA-like"/>
    <property type="match status" value="1"/>
</dbReference>
<dbReference type="GO" id="GO:0008616">
    <property type="term" value="P:tRNA queuosine(34) biosynthetic process"/>
    <property type="evidence" value="ECO:0007669"/>
    <property type="project" value="UniProtKB-KW"/>
</dbReference>
<evidence type="ECO:0000256" key="1">
    <source>
        <dbReference type="ARBA" id="ARBA00022490"/>
    </source>
</evidence>
<organism evidence="5 6">
    <name type="scientific">Candidatus Cryptobacteroides avicola</name>
    <dbReference type="NCBI Taxonomy" id="2840757"/>
    <lineage>
        <taxon>Bacteria</taxon>
        <taxon>Pseudomonadati</taxon>
        <taxon>Bacteroidota</taxon>
        <taxon>Bacteroidia</taxon>
        <taxon>Bacteroidales</taxon>
        <taxon>Candidatus Cryptobacteroides</taxon>
    </lineage>
</organism>
<dbReference type="InterPro" id="IPR003699">
    <property type="entry name" value="QueA"/>
</dbReference>
<dbReference type="PANTHER" id="PTHR30307">
    <property type="entry name" value="S-ADENOSYLMETHIONINE:TRNA RIBOSYLTRANSFERASE-ISOMERASE"/>
    <property type="match status" value="1"/>
</dbReference>
<dbReference type="EMBL" id="JADILV010000045">
    <property type="protein sequence ID" value="MBO8483780.1"/>
    <property type="molecule type" value="Genomic_DNA"/>
</dbReference>
<dbReference type="Gene3D" id="2.40.10.240">
    <property type="entry name" value="QueA-like"/>
    <property type="match status" value="1"/>
</dbReference>
<evidence type="ECO:0000313" key="5">
    <source>
        <dbReference type="EMBL" id="MBO8483780.1"/>
    </source>
</evidence>
<evidence type="ECO:0000256" key="2">
    <source>
        <dbReference type="ARBA" id="ARBA00022679"/>
    </source>
</evidence>
<keyword evidence="2" id="KW-0808">Transferase</keyword>
<dbReference type="AlphaFoldDB" id="A0A940DS23"/>